<protein>
    <recommendedName>
        <fullName evidence="1">Reverse transcriptase domain-containing protein</fullName>
    </recommendedName>
</protein>
<dbReference type="InterPro" id="IPR000477">
    <property type="entry name" value="RT_dom"/>
</dbReference>
<sequence>MLKRKSLEGFVLLTIEASFVRVVLLSMYVHPVKVIILSQSVIFVAVRTNSLPLPLPVVSLPTPVKLDNLKTDIKHAFCIIPIHPEDYHLLGMQWKGSYYYDKCMPMGCASSCKTFEAFSSALEWIAKHHLEIRHIVHLLDDFFICESSKVRCGFSLKGFLALCDYVGIPMAPEKTVGPSTVLSFAGIELDTVASEARLPLDKVHDCSNLIFEFLHKKKTTLHDLQSLIGKLNFACKVVVPGRAFLRRLIDLTVGVNHPKHLIRLSRGVKTYLEVWYQFLQHYNGSSIFLEEVWEDSFSLQLHTDSSGALGFGAIFGRHWCYGQ</sequence>
<dbReference type="PANTHER" id="PTHR33050:SF8">
    <property type="entry name" value="REVERSE TRANSCRIPTASE DOMAIN-CONTAINING PROTEIN"/>
    <property type="match status" value="1"/>
</dbReference>
<accession>A0A913YRF6</accession>
<organism evidence="2 3">
    <name type="scientific">Exaiptasia diaphana</name>
    <name type="common">Tropical sea anemone</name>
    <name type="synonym">Aiptasia pulchella</name>
    <dbReference type="NCBI Taxonomy" id="2652724"/>
    <lineage>
        <taxon>Eukaryota</taxon>
        <taxon>Metazoa</taxon>
        <taxon>Cnidaria</taxon>
        <taxon>Anthozoa</taxon>
        <taxon>Hexacorallia</taxon>
        <taxon>Actiniaria</taxon>
        <taxon>Aiptasiidae</taxon>
        <taxon>Exaiptasia</taxon>
    </lineage>
</organism>
<dbReference type="PANTHER" id="PTHR33050">
    <property type="entry name" value="REVERSE TRANSCRIPTASE DOMAIN-CONTAINING PROTEIN"/>
    <property type="match status" value="1"/>
</dbReference>
<keyword evidence="3" id="KW-1185">Reference proteome</keyword>
<reference evidence="2" key="1">
    <citation type="submission" date="2022-11" db="UniProtKB">
        <authorList>
            <consortium name="EnsemblMetazoa"/>
        </authorList>
    </citation>
    <scope>IDENTIFICATION</scope>
</reference>
<dbReference type="SUPFAM" id="SSF56672">
    <property type="entry name" value="DNA/RNA polymerases"/>
    <property type="match status" value="1"/>
</dbReference>
<dbReference type="RefSeq" id="XP_028517092.1">
    <property type="nucleotide sequence ID" value="XM_028661291.1"/>
</dbReference>
<evidence type="ECO:0000313" key="2">
    <source>
        <dbReference type="EnsemblMetazoa" id="XP_028517092.1"/>
    </source>
</evidence>
<dbReference type="GeneID" id="110246429"/>
<dbReference type="InterPro" id="IPR052055">
    <property type="entry name" value="Hepadnavirus_pol/RT"/>
</dbReference>
<feature type="domain" description="Reverse transcriptase" evidence="1">
    <location>
        <begin position="1"/>
        <end position="189"/>
    </location>
</feature>
<dbReference type="InterPro" id="IPR043502">
    <property type="entry name" value="DNA/RNA_pol_sf"/>
</dbReference>
<dbReference type="KEGG" id="epa:110246429"/>
<dbReference type="OrthoDB" id="10064489at2759"/>
<evidence type="ECO:0000259" key="1">
    <source>
        <dbReference type="PROSITE" id="PS50878"/>
    </source>
</evidence>
<name>A0A913YRF6_EXADI</name>
<dbReference type="EnsemblMetazoa" id="XM_028661291.1">
    <property type="protein sequence ID" value="XP_028517092.1"/>
    <property type="gene ID" value="LOC110246429"/>
</dbReference>
<dbReference type="PROSITE" id="PS50878">
    <property type="entry name" value="RT_POL"/>
    <property type="match status" value="1"/>
</dbReference>
<dbReference type="InterPro" id="IPR043128">
    <property type="entry name" value="Rev_trsase/Diguanyl_cyclase"/>
</dbReference>
<dbReference type="AlphaFoldDB" id="A0A913YRF6"/>
<dbReference type="OMA" id="GNCEALM"/>
<dbReference type="Gene3D" id="3.30.70.270">
    <property type="match status" value="1"/>
</dbReference>
<dbReference type="Gene3D" id="3.10.10.10">
    <property type="entry name" value="HIV Type 1 Reverse Transcriptase, subunit A, domain 1"/>
    <property type="match status" value="1"/>
</dbReference>
<evidence type="ECO:0000313" key="3">
    <source>
        <dbReference type="Proteomes" id="UP000887567"/>
    </source>
</evidence>
<proteinExistence type="predicted"/>
<dbReference type="Proteomes" id="UP000887567">
    <property type="component" value="Unplaced"/>
</dbReference>